<protein>
    <recommendedName>
        <fullName evidence="4">Alginate lyase domain-containing protein</fullName>
    </recommendedName>
</protein>
<evidence type="ECO:0000313" key="5">
    <source>
        <dbReference type="EMBL" id="MBB4034199.1"/>
    </source>
</evidence>
<dbReference type="SUPFAM" id="SSF48230">
    <property type="entry name" value="Chondroitin AC/alginate lyase"/>
    <property type="match status" value="1"/>
</dbReference>
<dbReference type="Pfam" id="PF05426">
    <property type="entry name" value="Alginate_lyase"/>
    <property type="match status" value="1"/>
</dbReference>
<evidence type="ECO:0000256" key="3">
    <source>
        <dbReference type="SAM" id="SignalP"/>
    </source>
</evidence>
<name>A0A840CHS3_9BACT</name>
<feature type="chain" id="PRO_5032294398" description="Alginate lyase domain-containing protein" evidence="3">
    <location>
        <begin position="23"/>
        <end position="463"/>
    </location>
</feature>
<dbReference type="Gene3D" id="1.50.10.100">
    <property type="entry name" value="Chondroitin AC/alginate lyase"/>
    <property type="match status" value="1"/>
</dbReference>
<dbReference type="InterPro" id="IPR008929">
    <property type="entry name" value="Chondroitin_lyas"/>
</dbReference>
<evidence type="ECO:0000256" key="1">
    <source>
        <dbReference type="ARBA" id="ARBA00022729"/>
    </source>
</evidence>
<evidence type="ECO:0000313" key="6">
    <source>
        <dbReference type="Proteomes" id="UP000555103"/>
    </source>
</evidence>
<evidence type="ECO:0000256" key="2">
    <source>
        <dbReference type="ARBA" id="ARBA00023239"/>
    </source>
</evidence>
<proteinExistence type="predicted"/>
<dbReference type="GO" id="GO:0016829">
    <property type="term" value="F:lyase activity"/>
    <property type="evidence" value="ECO:0007669"/>
    <property type="project" value="UniProtKB-KW"/>
</dbReference>
<keyword evidence="6" id="KW-1185">Reference proteome</keyword>
<dbReference type="AlphaFoldDB" id="A0A840CHS3"/>
<reference evidence="5 6" key="1">
    <citation type="submission" date="2020-08" db="EMBL/GenBank/DDBJ databases">
        <title>Genomic Encyclopedia of Type Strains, Phase IV (KMG-IV): sequencing the most valuable type-strain genomes for metagenomic binning, comparative biology and taxonomic classification.</title>
        <authorList>
            <person name="Goeker M."/>
        </authorList>
    </citation>
    <scope>NUCLEOTIDE SEQUENCE [LARGE SCALE GENOMIC DNA]</scope>
    <source>
        <strain evidence="5 6">DSM 104969</strain>
    </source>
</reference>
<dbReference type="PROSITE" id="PS51257">
    <property type="entry name" value="PROKAR_LIPOPROTEIN"/>
    <property type="match status" value="1"/>
</dbReference>
<feature type="signal peptide" evidence="3">
    <location>
        <begin position="1"/>
        <end position="22"/>
    </location>
</feature>
<keyword evidence="1 3" id="KW-0732">Signal</keyword>
<dbReference type="GO" id="GO:0042597">
    <property type="term" value="C:periplasmic space"/>
    <property type="evidence" value="ECO:0007669"/>
    <property type="project" value="InterPro"/>
</dbReference>
<accession>A0A840CHS3</accession>
<dbReference type="EMBL" id="JACIEP010000001">
    <property type="protein sequence ID" value="MBB4034199.1"/>
    <property type="molecule type" value="Genomic_DNA"/>
</dbReference>
<dbReference type="InterPro" id="IPR008397">
    <property type="entry name" value="Alginate_lyase_dom"/>
</dbReference>
<keyword evidence="2" id="KW-0456">Lyase</keyword>
<sequence length="463" mass="50824">MIKNLIKTASAILLLAMSVSCQENKHGTVDLTLPEEPEKPVEAQYTYNHPCAMFNQDDFDRVKSMLDNGTAPQAVKDEYQSLKNSVYTAAGYAHNPQTKIVRGDVTGTGVASENYSYAMRDAASSYQKALLWKLTGDNQYADGAVKILNDWAATCTEVTSNDANHKLAAGCQGYTFANAAEILQNYEGWKASDLATFKSWMVRVFASKNKDFLDNHQGANNCPLHYWSNWDLVNLCSYLSIGVLTEDDDMVNYVVNYFHNGAGNGCLKNMIQGAFTDPLNSGETLCQNQESGRDQGHASMTVAVAANLAQMAYTLYQDNESVAELDFFAASDNALMKMGEYTALFNLKDGTDNANASGSWLITADKMPFKEYKYCTGCSCKDQNHGAIHTSVADDTGRGGVRPGWEILYNHYANVKGLGSGYKYAKQLSDKMRPEGGTGDSRYGGNSGAFDQLGWGTLMMYRQ</sequence>
<organism evidence="5 6">
    <name type="scientific">Dysgonomonas hofstadii</name>
    <dbReference type="NCBI Taxonomy" id="637886"/>
    <lineage>
        <taxon>Bacteria</taxon>
        <taxon>Pseudomonadati</taxon>
        <taxon>Bacteroidota</taxon>
        <taxon>Bacteroidia</taxon>
        <taxon>Bacteroidales</taxon>
        <taxon>Dysgonomonadaceae</taxon>
        <taxon>Dysgonomonas</taxon>
    </lineage>
</organism>
<feature type="domain" description="Alginate lyase" evidence="4">
    <location>
        <begin position="108"/>
        <end position="263"/>
    </location>
</feature>
<dbReference type="Proteomes" id="UP000555103">
    <property type="component" value="Unassembled WGS sequence"/>
</dbReference>
<evidence type="ECO:0000259" key="4">
    <source>
        <dbReference type="Pfam" id="PF05426"/>
    </source>
</evidence>
<comment type="caution">
    <text evidence="5">The sequence shown here is derived from an EMBL/GenBank/DDBJ whole genome shotgun (WGS) entry which is preliminary data.</text>
</comment>
<dbReference type="RefSeq" id="WP_183305163.1">
    <property type="nucleotide sequence ID" value="NZ_JACIEP010000001.1"/>
</dbReference>
<gene>
    <name evidence="5" type="ORF">GGR21_000084</name>
</gene>